<gene>
    <name evidence="1" type="ORF">QG37_00223</name>
</gene>
<dbReference type="Proteomes" id="UP000037122">
    <property type="component" value="Unassembled WGS sequence"/>
</dbReference>
<name>A0A0L0P9D7_CANAR</name>
<comment type="caution">
    <text evidence="1">The sequence shown here is derived from an EMBL/GenBank/DDBJ whole genome shotgun (WGS) entry which is preliminary data.</text>
</comment>
<evidence type="ECO:0000313" key="2">
    <source>
        <dbReference type="Proteomes" id="UP000037122"/>
    </source>
</evidence>
<dbReference type="AlphaFoldDB" id="A0A0L0P9D7"/>
<sequence length="30" mass="3332">MRGQKYEESIGGPKIKAGHGDLIFEKAEEI</sequence>
<dbReference type="VEuPathDB" id="FungiDB:QG37_00223"/>
<accession>A0A0L0P9D7</accession>
<dbReference type="EMBL" id="LGST01000002">
    <property type="protein sequence ID" value="KNE02840.1"/>
    <property type="molecule type" value="Genomic_DNA"/>
</dbReference>
<reference evidence="2" key="1">
    <citation type="journal article" date="2015" name="BMC Genomics">
        <title>Draft genome of a commonly misdiagnosed multidrug resistant pathogen Candida auris.</title>
        <authorList>
            <person name="Chatterjee S."/>
            <person name="Alampalli S.V."/>
            <person name="Nageshan R.K."/>
            <person name="Chettiar S.T."/>
            <person name="Joshi S."/>
            <person name="Tatu U.S."/>
        </authorList>
    </citation>
    <scope>NUCLEOTIDE SEQUENCE [LARGE SCALE GENOMIC DNA]</scope>
    <source>
        <strain evidence="2">6684</strain>
    </source>
</reference>
<proteinExistence type="predicted"/>
<organism evidence="1 2">
    <name type="scientific">Candidozyma auris</name>
    <name type="common">Yeast</name>
    <name type="synonym">Candida auris</name>
    <dbReference type="NCBI Taxonomy" id="498019"/>
    <lineage>
        <taxon>Eukaryota</taxon>
        <taxon>Fungi</taxon>
        <taxon>Dikarya</taxon>
        <taxon>Ascomycota</taxon>
        <taxon>Saccharomycotina</taxon>
        <taxon>Pichiomycetes</taxon>
        <taxon>Metschnikowiaceae</taxon>
        <taxon>Candidozyma</taxon>
    </lineage>
</organism>
<protein>
    <submittedName>
        <fullName evidence="1">Uncharacterized protein</fullName>
    </submittedName>
</protein>
<evidence type="ECO:0000313" key="1">
    <source>
        <dbReference type="EMBL" id="KNE02840.1"/>
    </source>
</evidence>